<feature type="region of interest" description="Disordered" evidence="1">
    <location>
        <begin position="125"/>
        <end position="160"/>
    </location>
</feature>
<keyword evidence="3" id="KW-1185">Reference proteome</keyword>
<sequence>MEPTPIVPSPVVPESQRQAQDTINRYLSDTVNAMPTGSTLDGTRYIVGDGTSFCEDNPSGDDPPVRVTDWRDVEPPEGTDFAGLIDQTGALWKSWGWQVLERDGFDKPNRFGYAPDGYVLQISARPDPTQPPSLIASSPCFPESRRDNGVRKIPVISQTP</sequence>
<evidence type="ECO:0000313" key="2">
    <source>
        <dbReference type="EMBL" id="KMO69909.1"/>
    </source>
</evidence>
<comment type="caution">
    <text evidence="2">The sequence shown here is derived from an EMBL/GenBank/DDBJ whole genome shotgun (WGS) entry which is preliminary data.</text>
</comment>
<dbReference type="Proteomes" id="UP000036513">
    <property type="component" value="Unassembled WGS sequence"/>
</dbReference>
<name>A0A0J6VI10_9MYCO</name>
<evidence type="ECO:0000256" key="1">
    <source>
        <dbReference type="SAM" id="MobiDB-lite"/>
    </source>
</evidence>
<organism evidence="2 3">
    <name type="scientific">Mycolicibacterium chlorophenolicum</name>
    <dbReference type="NCBI Taxonomy" id="37916"/>
    <lineage>
        <taxon>Bacteria</taxon>
        <taxon>Bacillati</taxon>
        <taxon>Actinomycetota</taxon>
        <taxon>Actinomycetes</taxon>
        <taxon>Mycobacteriales</taxon>
        <taxon>Mycobacteriaceae</taxon>
        <taxon>Mycolicibacterium</taxon>
    </lineage>
</organism>
<protein>
    <recommendedName>
        <fullName evidence="4">Lipoprotein LppJ</fullName>
    </recommendedName>
</protein>
<dbReference type="EMBL" id="JYNL01000064">
    <property type="protein sequence ID" value="KMO69909.1"/>
    <property type="molecule type" value="Genomic_DNA"/>
</dbReference>
<dbReference type="RefSeq" id="WP_048472060.1">
    <property type="nucleotide sequence ID" value="NZ_JYNL01000064.1"/>
</dbReference>
<reference evidence="2 3" key="1">
    <citation type="journal article" date="2015" name="Genome Biol. Evol.">
        <title>Characterization of Three Mycobacterium spp. with Potential Use in Bioremediation by Genome Sequencing and Comparative Genomics.</title>
        <authorList>
            <person name="Das S."/>
            <person name="Pettersson B.M."/>
            <person name="Behra P.R."/>
            <person name="Ramesh M."/>
            <person name="Dasgupta S."/>
            <person name="Bhattacharya A."/>
            <person name="Kirsebom L.A."/>
        </authorList>
    </citation>
    <scope>NUCLEOTIDE SEQUENCE [LARGE SCALE GENOMIC DNA]</scope>
    <source>
        <strain evidence="2 3">DSM 43826</strain>
    </source>
</reference>
<dbReference type="PATRIC" id="fig|37916.4.peg.4798"/>
<proteinExistence type="predicted"/>
<dbReference type="AlphaFoldDB" id="A0A0J6VI10"/>
<evidence type="ECO:0008006" key="4">
    <source>
        <dbReference type="Google" id="ProtNLM"/>
    </source>
</evidence>
<gene>
    <name evidence="2" type="ORF">MCHLDSM_04792</name>
</gene>
<accession>A0A0J6VI10</accession>
<evidence type="ECO:0000313" key="3">
    <source>
        <dbReference type="Proteomes" id="UP000036513"/>
    </source>
</evidence>